<dbReference type="KEGG" id="aalt:CC77DRAFT_16647"/>
<evidence type="ECO:0000313" key="2">
    <source>
        <dbReference type="EMBL" id="OAG25967.1"/>
    </source>
</evidence>
<dbReference type="EMBL" id="KV441469">
    <property type="protein sequence ID" value="OAG25967.1"/>
    <property type="molecule type" value="Genomic_DNA"/>
</dbReference>
<accession>A0A177E1Z9</accession>
<organism evidence="2 3">
    <name type="scientific">Alternaria alternata</name>
    <name type="common">Alternaria rot fungus</name>
    <name type="synonym">Torula alternata</name>
    <dbReference type="NCBI Taxonomy" id="5599"/>
    <lineage>
        <taxon>Eukaryota</taxon>
        <taxon>Fungi</taxon>
        <taxon>Dikarya</taxon>
        <taxon>Ascomycota</taxon>
        <taxon>Pezizomycotina</taxon>
        <taxon>Dothideomycetes</taxon>
        <taxon>Pleosporomycetidae</taxon>
        <taxon>Pleosporales</taxon>
        <taxon>Pleosporineae</taxon>
        <taxon>Pleosporaceae</taxon>
        <taxon>Alternaria</taxon>
        <taxon>Alternaria sect. Alternaria</taxon>
        <taxon>Alternaria alternata complex</taxon>
    </lineage>
</organism>
<proteinExistence type="predicted"/>
<dbReference type="AlphaFoldDB" id="A0A177E1Z9"/>
<dbReference type="Proteomes" id="UP000077248">
    <property type="component" value="Unassembled WGS sequence"/>
</dbReference>
<dbReference type="VEuPathDB" id="FungiDB:CC77DRAFT_16647"/>
<name>A0A177E1Z9_ALTAL</name>
<gene>
    <name evidence="2" type="ORF">CC77DRAFT_16647</name>
</gene>
<reference evidence="2 3" key="1">
    <citation type="submission" date="2016-05" db="EMBL/GenBank/DDBJ databases">
        <title>Comparative analysis of secretome profiles of manganese(II)-oxidizing ascomycete fungi.</title>
        <authorList>
            <consortium name="DOE Joint Genome Institute"/>
            <person name="Zeiner C.A."/>
            <person name="Purvine S.O."/>
            <person name="Zink E.M."/>
            <person name="Wu S."/>
            <person name="Pasa-Tolic L."/>
            <person name="Chaput D.L."/>
            <person name="Haridas S."/>
            <person name="Grigoriev I.V."/>
            <person name="Santelli C.M."/>
            <person name="Hansel C.M."/>
        </authorList>
    </citation>
    <scope>NUCLEOTIDE SEQUENCE [LARGE SCALE GENOMIC DNA]</scope>
    <source>
        <strain evidence="2 3">SRC1lrK2f</strain>
    </source>
</reference>
<keyword evidence="3" id="KW-1185">Reference proteome</keyword>
<feature type="compositionally biased region" description="Polar residues" evidence="1">
    <location>
        <begin position="120"/>
        <end position="138"/>
    </location>
</feature>
<evidence type="ECO:0000256" key="1">
    <source>
        <dbReference type="SAM" id="MobiDB-lite"/>
    </source>
</evidence>
<dbReference type="GeneID" id="29115986"/>
<protein>
    <submittedName>
        <fullName evidence="2">Uncharacterized protein</fullName>
    </submittedName>
</protein>
<dbReference type="RefSeq" id="XP_018391388.1">
    <property type="nucleotide sequence ID" value="XM_018530392.1"/>
</dbReference>
<evidence type="ECO:0000313" key="3">
    <source>
        <dbReference type="Proteomes" id="UP000077248"/>
    </source>
</evidence>
<feature type="region of interest" description="Disordered" evidence="1">
    <location>
        <begin position="106"/>
        <end position="138"/>
    </location>
</feature>
<sequence length="138" mass="15400">MGLQVIVENARGWTVPLGAVRRGLQVAPGTNSAMSVRIYPGVLCIYRQRGPVCLHPLDFPLLHVSSRYLYSHSFLTMYHLDGNPAPSDQSLFNDLLKITTSKWQSMLKKDTTPTREETASRPSVSRSSTQLSVPRSKE</sequence>
<feature type="compositionally biased region" description="Basic and acidic residues" evidence="1">
    <location>
        <begin position="107"/>
        <end position="119"/>
    </location>
</feature>